<dbReference type="PRINTS" id="PR00597">
    <property type="entry name" value="GELSOLIN"/>
</dbReference>
<keyword evidence="1" id="KW-0677">Repeat</keyword>
<dbReference type="SMART" id="SM00262">
    <property type="entry name" value="GEL"/>
    <property type="match status" value="5"/>
</dbReference>
<feature type="domain" description="Gelsolin-like" evidence="2">
    <location>
        <begin position="149"/>
        <end position="213"/>
    </location>
</feature>
<accession>A0A8T2QNE6</accession>
<dbReference type="PANTHER" id="PTHR11977:SF51">
    <property type="entry name" value="PROTEIN FLIGHTLESS-1 HOMOLOG"/>
    <property type="match status" value="1"/>
</dbReference>
<proteinExistence type="predicted"/>
<comment type="caution">
    <text evidence="4">The sequence shown here is derived from an EMBL/GenBank/DDBJ whole genome shotgun (WGS) entry which is preliminary data.</text>
</comment>
<dbReference type="Gene3D" id="3.40.20.10">
    <property type="entry name" value="Severin"/>
    <property type="match status" value="5"/>
</dbReference>
<dbReference type="EMBL" id="CM035438">
    <property type="protein sequence ID" value="KAH7285712.1"/>
    <property type="molecule type" value="Genomic_DNA"/>
</dbReference>
<dbReference type="EMBL" id="CM035438">
    <property type="protein sequence ID" value="KAH7285715.1"/>
    <property type="molecule type" value="Genomic_DNA"/>
</dbReference>
<dbReference type="AlphaFoldDB" id="A0A8T2QNE6"/>
<keyword evidence="5" id="KW-1185">Reference proteome</keyword>
<dbReference type="Pfam" id="PF00626">
    <property type="entry name" value="Gelsolin"/>
    <property type="match status" value="3"/>
</dbReference>
<dbReference type="Pfam" id="PF25480">
    <property type="entry name" value="DUF7904"/>
    <property type="match status" value="1"/>
</dbReference>
<name>A0A8T2QNE6_CERRI</name>
<dbReference type="OrthoDB" id="6375767at2759"/>
<dbReference type="InterPro" id="IPR007123">
    <property type="entry name" value="Gelsolin-like_dom"/>
</dbReference>
<evidence type="ECO:0000313" key="5">
    <source>
        <dbReference type="Proteomes" id="UP000825935"/>
    </source>
</evidence>
<dbReference type="SUPFAM" id="SSF55753">
    <property type="entry name" value="Actin depolymerizing proteins"/>
    <property type="match status" value="4"/>
</dbReference>
<dbReference type="InterPro" id="IPR029006">
    <property type="entry name" value="ADF-H/Gelsolin-like_dom_sf"/>
</dbReference>
<dbReference type="SUPFAM" id="SSF82754">
    <property type="entry name" value="C-terminal, gelsolin-like domain of Sec23/24"/>
    <property type="match status" value="1"/>
</dbReference>
<dbReference type="InterPro" id="IPR007122">
    <property type="entry name" value="Villin/Gelsolin"/>
</dbReference>
<organism evidence="4 5">
    <name type="scientific">Ceratopteris richardii</name>
    <name type="common">Triangle waterfern</name>
    <dbReference type="NCBI Taxonomy" id="49495"/>
    <lineage>
        <taxon>Eukaryota</taxon>
        <taxon>Viridiplantae</taxon>
        <taxon>Streptophyta</taxon>
        <taxon>Embryophyta</taxon>
        <taxon>Tracheophyta</taxon>
        <taxon>Polypodiopsida</taxon>
        <taxon>Polypodiidae</taxon>
        <taxon>Polypodiales</taxon>
        <taxon>Pteridineae</taxon>
        <taxon>Pteridaceae</taxon>
        <taxon>Parkerioideae</taxon>
        <taxon>Ceratopteris</taxon>
    </lineage>
</organism>
<dbReference type="PANTHER" id="PTHR11977">
    <property type="entry name" value="VILLIN"/>
    <property type="match status" value="1"/>
</dbReference>
<dbReference type="GO" id="GO:0051015">
    <property type="term" value="F:actin filament binding"/>
    <property type="evidence" value="ECO:0007669"/>
    <property type="project" value="InterPro"/>
</dbReference>
<evidence type="ECO:0000313" key="4">
    <source>
        <dbReference type="EMBL" id="KAH7285712.1"/>
    </source>
</evidence>
<sequence length="601" mass="67846">MKGVDSAFRHGVGVQAGLEVWQIEDSRLKVLQKGEHGKFISDQSYIILQTRLLLNGALQHSIHCWCGPQTSQNDVERAAIKAVELNASLGNRAVITCEKAGYESDRFLSYFKPCFIPIQRKTNQHPTSETSKYHNRIFLYKGRHVARITEVPFSRSSLSHDGIFLVDTRHKVFQFNGANTDPYERAKALDAVQYLMDNLHKEKCPIAVIDDGKLVADIDSGEFWALFGGYAPLIKKMGNGSHGTSQSSCELHVVHDGQINETQAAPLRKEMLKGNRTCILDCDREVFAWMGHRTSLEDRKIAFVLAERLCSKKRNPHENKLFCVNEDFEPVEFQMKFDVWPLSKKSAFSESGREKVAVLLKQRGLNVKGLLKPAPVVEKLQLISNTGNLQVWCLERGFKECLQTSELLKLKSRNCYTILHSFSANQKEEHFIYTWIGDQSSTETRASATSHAKEIANSFQGRAVEVQIFQGKEPSYFYSLFSKLIITEDMATDGKGSIFQIYQSGPSKWRAVQVNMVAALLNSSSCFFLQAGENIFVWYGKFTSQEEQEATKNLIYQLRNSTAFMVDLTLFEVNSTYLAALCLFHENNAPTNAGGLPRADE</sequence>
<dbReference type="EMBL" id="CM035438">
    <property type="protein sequence ID" value="KAH7285717.1"/>
    <property type="molecule type" value="Genomic_DNA"/>
</dbReference>
<dbReference type="InterPro" id="IPR036180">
    <property type="entry name" value="Gelsolin-like_dom_sf"/>
</dbReference>
<dbReference type="InterPro" id="IPR057226">
    <property type="entry name" value="DUF7904"/>
</dbReference>
<dbReference type="EMBL" id="CM035438">
    <property type="protein sequence ID" value="KAH7285714.1"/>
    <property type="molecule type" value="Genomic_DNA"/>
</dbReference>
<dbReference type="Proteomes" id="UP000825935">
    <property type="component" value="Chromosome 33"/>
</dbReference>
<evidence type="ECO:0000256" key="1">
    <source>
        <dbReference type="ARBA" id="ARBA00022737"/>
    </source>
</evidence>
<dbReference type="EMBL" id="CM035438">
    <property type="protein sequence ID" value="KAH7285713.1"/>
    <property type="molecule type" value="Genomic_DNA"/>
</dbReference>
<feature type="domain" description="DUF7904" evidence="3">
    <location>
        <begin position="402"/>
        <end position="487"/>
    </location>
</feature>
<evidence type="ECO:0000259" key="3">
    <source>
        <dbReference type="Pfam" id="PF25480"/>
    </source>
</evidence>
<protein>
    <submittedName>
        <fullName evidence="4">Uncharacterized protein</fullName>
    </submittedName>
</protein>
<gene>
    <name evidence="4" type="ORF">KP509_33G042500</name>
</gene>
<reference evidence="4" key="1">
    <citation type="submission" date="2021-08" db="EMBL/GenBank/DDBJ databases">
        <title>WGS assembly of Ceratopteris richardii.</title>
        <authorList>
            <person name="Marchant D.B."/>
            <person name="Chen G."/>
            <person name="Jenkins J."/>
            <person name="Shu S."/>
            <person name="Leebens-Mack J."/>
            <person name="Grimwood J."/>
            <person name="Schmutz J."/>
            <person name="Soltis P."/>
            <person name="Soltis D."/>
            <person name="Chen Z.-H."/>
        </authorList>
    </citation>
    <scope>NUCLEOTIDE SEQUENCE</scope>
    <source>
        <strain evidence="4">Whitten #5841</strain>
        <tissue evidence="4">Leaf</tissue>
    </source>
</reference>
<feature type="domain" description="Gelsolin-like" evidence="2">
    <location>
        <begin position="513"/>
        <end position="556"/>
    </location>
</feature>
<evidence type="ECO:0000259" key="2">
    <source>
        <dbReference type="Pfam" id="PF00626"/>
    </source>
</evidence>
<feature type="domain" description="Gelsolin-like" evidence="2">
    <location>
        <begin position="36"/>
        <end position="108"/>
    </location>
</feature>